<sequence length="878" mass="98323">MAGMDNDPRTRRGTDNAQQNNNISFSNRDAHSRPQHYPSSYAHNQMLDYRTRTEHAPGYGQITPEAANEQPHHSASSPSSTGNHAAGVDESLGGYLNEMSRGLSNDEHDSNDPLADLKRPRACDACRQLKVRCEPDDNHPSGACKRCAKANRRCVVTPPTRKRQKKTDSRVSELEKKIDALTATLQASRRADSISSPDARSQEQEVVAARRWLGGGPPPVSLTSVSPSTSTKRTASGDAKFSAPPGSLPPSTSFTGPVSWRKSFKVLILIVKQVSVNLPNSESVVNSANEFTDIIDRGLIDVQTAVDAFDHYVKEVAPRLPVVVFPPGTTMASVRRNKPTLFLVVMAIAIGNFRPELQMSLLHEVHRLFADKVIIKGEKSLELIQSIMLACIWYMPPDQFEELKFFQFIYLAVVMALDIGMGRITRRKGNRQYGLLREIIGKNQNRTSFDPDSVETRRAWLGAYVMAVNASMALRRPLLCRWHPYMDECIEILQTSPDAETSDRNLIHWAKLTHIAEEVAFQFSMDDPSSNLTLNDPKVQYALKGFEKQLDEWRREIRPEEYTPILQHAECIVSIFMHEISMHTDHNIDDFRTPFTSEFKTDVKFDKATAAQIDALTTCLTSIHTSLDCMLSIEPEVVVDLPTHLYARSAYAFIALLKMFSAVSSENGLERVFAPADLKVEEYFEKVINHLKASSIRPGGRTASRFCMVMNLLRNWFLNRKTEKSGDKAEESTSSQSKEAKYTSQGPSQPVTDVSSTHQQSLPTITDPGYKQLPPVTSTTSDPQQWDHYSVSGPETATPTNFLQQRYQFNQTPEQDVGNPVMTTGPFTDSQTDFTSLAPDFDFQMPFNAEGIFTIGGGMLPDNVFDLPFDENMNFYLQ</sequence>
<dbReference type="HOGENOM" id="CLU_006524_0_0_1"/>
<dbReference type="EMBL" id="DS995899">
    <property type="protein sequence ID" value="EEA26691.1"/>
    <property type="molecule type" value="Genomic_DNA"/>
</dbReference>
<dbReference type="GO" id="GO:0005634">
    <property type="term" value="C:nucleus"/>
    <property type="evidence" value="ECO:0007669"/>
    <property type="project" value="UniProtKB-SubCell"/>
</dbReference>
<evidence type="ECO:0000256" key="6">
    <source>
        <dbReference type="ARBA" id="ARBA00023163"/>
    </source>
</evidence>
<keyword evidence="6" id="KW-0804">Transcription</keyword>
<dbReference type="InterPro" id="IPR001138">
    <property type="entry name" value="Zn2Cys6_DnaBD"/>
</dbReference>
<protein>
    <submittedName>
        <fullName evidence="11">C6 transcription factor (War1), putative</fullName>
    </submittedName>
</protein>
<dbReference type="OrthoDB" id="8062037at2759"/>
<evidence type="ECO:0000313" key="12">
    <source>
        <dbReference type="Proteomes" id="UP000001294"/>
    </source>
</evidence>
<dbReference type="Pfam" id="PF00172">
    <property type="entry name" value="Zn_clus"/>
    <property type="match status" value="1"/>
</dbReference>
<keyword evidence="8" id="KW-0175">Coiled coil</keyword>
<feature type="compositionally biased region" description="Polar residues" evidence="9">
    <location>
        <begin position="775"/>
        <end position="784"/>
    </location>
</feature>
<organism evidence="11 12">
    <name type="scientific">Talaromyces marneffei (strain ATCC 18224 / CBS 334.59 / QM 7333)</name>
    <name type="common">Penicillium marneffei</name>
    <dbReference type="NCBI Taxonomy" id="441960"/>
    <lineage>
        <taxon>Eukaryota</taxon>
        <taxon>Fungi</taxon>
        <taxon>Dikarya</taxon>
        <taxon>Ascomycota</taxon>
        <taxon>Pezizomycotina</taxon>
        <taxon>Eurotiomycetes</taxon>
        <taxon>Eurotiomycetidae</taxon>
        <taxon>Eurotiales</taxon>
        <taxon>Trichocomaceae</taxon>
        <taxon>Talaromyces</taxon>
        <taxon>Talaromyces sect. Talaromyces</taxon>
    </lineage>
</organism>
<keyword evidence="4" id="KW-0805">Transcription regulation</keyword>
<feature type="compositionally biased region" description="Basic and acidic residues" evidence="9">
    <location>
        <begin position="1"/>
        <end position="14"/>
    </location>
</feature>
<dbReference type="GO" id="GO:0008270">
    <property type="term" value="F:zinc ion binding"/>
    <property type="evidence" value="ECO:0007669"/>
    <property type="project" value="InterPro"/>
</dbReference>
<evidence type="ECO:0000256" key="5">
    <source>
        <dbReference type="ARBA" id="ARBA00023125"/>
    </source>
</evidence>
<evidence type="ECO:0000256" key="2">
    <source>
        <dbReference type="ARBA" id="ARBA00022723"/>
    </source>
</evidence>
<reference evidence="12" key="1">
    <citation type="journal article" date="2015" name="Genome Announc.">
        <title>Genome sequence of the AIDS-associated pathogen Penicillium marneffei (ATCC18224) and its near taxonomic relative Talaromyces stipitatus (ATCC10500).</title>
        <authorList>
            <person name="Nierman W.C."/>
            <person name="Fedorova-Abrams N.D."/>
            <person name="Andrianopoulos A."/>
        </authorList>
    </citation>
    <scope>NUCLEOTIDE SEQUENCE [LARGE SCALE GENOMIC DNA]</scope>
    <source>
        <strain evidence="12">ATCC 18224 / CBS 334.59 / QM 7333</strain>
    </source>
</reference>
<feature type="coiled-coil region" evidence="8">
    <location>
        <begin position="164"/>
        <end position="191"/>
    </location>
</feature>
<feature type="region of interest" description="Disordered" evidence="9">
    <location>
        <begin position="1"/>
        <end position="116"/>
    </location>
</feature>
<dbReference type="AlphaFoldDB" id="B6Q7E9"/>
<dbReference type="VEuPathDB" id="FungiDB:PMAA_016120"/>
<dbReference type="PANTHER" id="PTHR31845:SF39">
    <property type="entry name" value="TRANSCRIPTION FACTOR PBCR-RELATED"/>
    <property type="match status" value="1"/>
</dbReference>
<dbReference type="Pfam" id="PF04082">
    <property type="entry name" value="Fungal_trans"/>
    <property type="match status" value="1"/>
</dbReference>
<keyword evidence="5" id="KW-0238">DNA-binding</keyword>
<evidence type="ECO:0000256" key="4">
    <source>
        <dbReference type="ARBA" id="ARBA00023015"/>
    </source>
</evidence>
<keyword evidence="7" id="KW-0539">Nucleus</keyword>
<evidence type="ECO:0000259" key="10">
    <source>
        <dbReference type="PROSITE" id="PS50048"/>
    </source>
</evidence>
<dbReference type="GO" id="GO:0006351">
    <property type="term" value="P:DNA-templated transcription"/>
    <property type="evidence" value="ECO:0007669"/>
    <property type="project" value="InterPro"/>
</dbReference>
<feature type="compositionally biased region" description="Polar residues" evidence="9">
    <location>
        <begin position="73"/>
        <end position="83"/>
    </location>
</feature>
<dbReference type="CDD" id="cd12148">
    <property type="entry name" value="fungal_TF_MHR"/>
    <property type="match status" value="1"/>
</dbReference>
<dbReference type="PANTHER" id="PTHR31845">
    <property type="entry name" value="FINGER DOMAIN PROTEIN, PUTATIVE-RELATED"/>
    <property type="match status" value="1"/>
</dbReference>
<accession>B6Q7E9</accession>
<feature type="compositionally biased region" description="Basic and acidic residues" evidence="9">
    <location>
        <begin position="104"/>
        <end position="116"/>
    </location>
</feature>
<feature type="compositionally biased region" description="Polar residues" evidence="9">
    <location>
        <begin position="15"/>
        <end position="27"/>
    </location>
</feature>
<dbReference type="SUPFAM" id="SSF57701">
    <property type="entry name" value="Zn2/Cys6 DNA-binding domain"/>
    <property type="match status" value="1"/>
</dbReference>
<gene>
    <name evidence="11" type="ORF">PMAA_016120</name>
</gene>
<feature type="compositionally biased region" description="Low complexity" evidence="9">
    <location>
        <begin position="221"/>
        <end position="231"/>
    </location>
</feature>
<evidence type="ECO:0000313" key="11">
    <source>
        <dbReference type="EMBL" id="EEA26691.1"/>
    </source>
</evidence>
<evidence type="ECO:0000256" key="9">
    <source>
        <dbReference type="SAM" id="MobiDB-lite"/>
    </source>
</evidence>
<dbReference type="InterPro" id="IPR007219">
    <property type="entry name" value="XnlR_reg_dom"/>
</dbReference>
<dbReference type="GO" id="GO:0000981">
    <property type="term" value="F:DNA-binding transcription factor activity, RNA polymerase II-specific"/>
    <property type="evidence" value="ECO:0007669"/>
    <property type="project" value="InterPro"/>
</dbReference>
<evidence type="ECO:0000256" key="7">
    <source>
        <dbReference type="ARBA" id="ARBA00023242"/>
    </source>
</evidence>
<evidence type="ECO:0000256" key="3">
    <source>
        <dbReference type="ARBA" id="ARBA00022833"/>
    </source>
</evidence>
<dbReference type="InterPro" id="IPR051089">
    <property type="entry name" value="prtT"/>
</dbReference>
<evidence type="ECO:0000256" key="1">
    <source>
        <dbReference type="ARBA" id="ARBA00004123"/>
    </source>
</evidence>
<dbReference type="STRING" id="441960.B6Q7E9"/>
<dbReference type="SMART" id="SM00066">
    <property type="entry name" value="GAL4"/>
    <property type="match status" value="1"/>
</dbReference>
<keyword evidence="12" id="KW-1185">Reference proteome</keyword>
<feature type="domain" description="Zn(2)-C6 fungal-type" evidence="10">
    <location>
        <begin position="122"/>
        <end position="156"/>
    </location>
</feature>
<dbReference type="InterPro" id="IPR036864">
    <property type="entry name" value="Zn2-C6_fun-type_DNA-bd_sf"/>
</dbReference>
<dbReference type="CDD" id="cd00067">
    <property type="entry name" value="GAL4"/>
    <property type="match status" value="1"/>
</dbReference>
<dbReference type="Gene3D" id="4.10.240.10">
    <property type="entry name" value="Zn(2)-C6 fungal-type DNA-binding domain"/>
    <property type="match status" value="1"/>
</dbReference>
<dbReference type="PROSITE" id="PS50048">
    <property type="entry name" value="ZN2_CY6_FUNGAL_2"/>
    <property type="match status" value="1"/>
</dbReference>
<keyword evidence="2" id="KW-0479">Metal-binding</keyword>
<name>B6Q7E9_TALMQ</name>
<dbReference type="FunFam" id="4.10.240.10:FF:000003">
    <property type="entry name" value="C6 transcription factor (Leu3)"/>
    <property type="match status" value="1"/>
</dbReference>
<dbReference type="PROSITE" id="PS00463">
    <property type="entry name" value="ZN2_CY6_FUNGAL_1"/>
    <property type="match status" value="1"/>
</dbReference>
<keyword evidence="3" id="KW-0862">Zinc</keyword>
<comment type="subcellular location">
    <subcellularLocation>
        <location evidence="1">Nucleus</location>
    </subcellularLocation>
</comment>
<dbReference type="PhylomeDB" id="B6Q7E9"/>
<feature type="region of interest" description="Disordered" evidence="9">
    <location>
        <begin position="211"/>
        <end position="252"/>
    </location>
</feature>
<feature type="compositionally biased region" description="Polar residues" evidence="9">
    <location>
        <begin position="732"/>
        <end position="764"/>
    </location>
</feature>
<proteinExistence type="predicted"/>
<feature type="region of interest" description="Disordered" evidence="9">
    <location>
        <begin position="723"/>
        <end position="797"/>
    </location>
</feature>
<dbReference type="Proteomes" id="UP000001294">
    <property type="component" value="Unassembled WGS sequence"/>
</dbReference>
<dbReference type="GO" id="GO:0001216">
    <property type="term" value="F:DNA-binding transcription activator activity"/>
    <property type="evidence" value="ECO:0007669"/>
    <property type="project" value="UniProtKB-ARBA"/>
</dbReference>
<dbReference type="GO" id="GO:0000976">
    <property type="term" value="F:transcription cis-regulatory region binding"/>
    <property type="evidence" value="ECO:0007669"/>
    <property type="project" value="TreeGrafter"/>
</dbReference>
<evidence type="ECO:0000256" key="8">
    <source>
        <dbReference type="SAM" id="Coils"/>
    </source>
</evidence>